<evidence type="ECO:0000313" key="7">
    <source>
        <dbReference type="EMBL" id="TGZ57874.1"/>
    </source>
</evidence>
<keyword evidence="5 6" id="KW-0472">Membrane</keyword>
<organism evidence="7 8">
    <name type="scientific">Temnothorax longispinosus</name>
    <dbReference type="NCBI Taxonomy" id="300112"/>
    <lineage>
        <taxon>Eukaryota</taxon>
        <taxon>Metazoa</taxon>
        <taxon>Ecdysozoa</taxon>
        <taxon>Arthropoda</taxon>
        <taxon>Hexapoda</taxon>
        <taxon>Insecta</taxon>
        <taxon>Pterygota</taxon>
        <taxon>Neoptera</taxon>
        <taxon>Endopterygota</taxon>
        <taxon>Hymenoptera</taxon>
        <taxon>Apocrita</taxon>
        <taxon>Aculeata</taxon>
        <taxon>Formicoidea</taxon>
        <taxon>Formicidae</taxon>
        <taxon>Myrmicinae</taxon>
        <taxon>Temnothorax</taxon>
    </lineage>
</organism>
<dbReference type="PANTHER" id="PTHR19432">
    <property type="entry name" value="SUGAR TRANSPORTER"/>
    <property type="match status" value="1"/>
</dbReference>
<dbReference type="AlphaFoldDB" id="A0A4V3SCU1"/>
<evidence type="ECO:0000313" key="8">
    <source>
        <dbReference type="Proteomes" id="UP000310200"/>
    </source>
</evidence>
<protein>
    <submittedName>
        <fullName evidence="7">Uncharacterized protein</fullName>
    </submittedName>
</protein>
<feature type="transmembrane region" description="Helical" evidence="6">
    <location>
        <begin position="39"/>
        <end position="60"/>
    </location>
</feature>
<keyword evidence="8" id="KW-1185">Reference proteome</keyword>
<sequence>MAHVCYSLYFTDFVGEAVFGGNPRAPADTDERELYEEGVRFGCWGMSMYSLSCSCYSLIIERLIQRFRARKGYGNHSTLEVTYMVALTLVRVATIWMLQP</sequence>
<comment type="caution">
    <text evidence="7">The sequence shown here is derived from an EMBL/GenBank/DDBJ whole genome shotgun (WGS) entry which is preliminary data.</text>
</comment>
<name>A0A4V3SCU1_9HYME</name>
<evidence type="ECO:0000256" key="3">
    <source>
        <dbReference type="ARBA" id="ARBA00022692"/>
    </source>
</evidence>
<accession>A0A4V3SCU1</accession>
<evidence type="ECO:0000256" key="5">
    <source>
        <dbReference type="ARBA" id="ARBA00023136"/>
    </source>
</evidence>
<keyword evidence="3 6" id="KW-0812">Transmembrane</keyword>
<evidence type="ECO:0000256" key="1">
    <source>
        <dbReference type="ARBA" id="ARBA00004141"/>
    </source>
</evidence>
<keyword evidence="2" id="KW-0813">Transport</keyword>
<evidence type="ECO:0000256" key="2">
    <source>
        <dbReference type="ARBA" id="ARBA00022448"/>
    </source>
</evidence>
<evidence type="ECO:0000256" key="4">
    <source>
        <dbReference type="ARBA" id="ARBA00022989"/>
    </source>
</evidence>
<keyword evidence="4 6" id="KW-1133">Transmembrane helix</keyword>
<dbReference type="STRING" id="300112.A0A4V3SCU1"/>
<dbReference type="PANTHER" id="PTHR19432:SF35">
    <property type="entry name" value="SOLUTE CARRIER FAMILY 45 MEMBER 3 ISOFORM X1"/>
    <property type="match status" value="1"/>
</dbReference>
<gene>
    <name evidence="7" type="ORF">DBV15_12319</name>
</gene>
<reference evidence="7 8" key="1">
    <citation type="journal article" date="2019" name="Philos. Trans. R. Soc. Lond., B, Biol. Sci.">
        <title>Ant behaviour and brain gene expression of defending hosts depend on the ecological success of the intruding social parasite.</title>
        <authorList>
            <person name="Kaur R."/>
            <person name="Stoldt M."/>
            <person name="Jongepier E."/>
            <person name="Feldmeyer B."/>
            <person name="Menzel F."/>
            <person name="Bornberg-Bauer E."/>
            <person name="Foitzik S."/>
        </authorList>
    </citation>
    <scope>NUCLEOTIDE SEQUENCE [LARGE SCALE GENOMIC DNA]</scope>
    <source>
        <tissue evidence="7">Whole body</tissue>
    </source>
</reference>
<dbReference type="EMBL" id="QBLH01000109">
    <property type="protein sequence ID" value="TGZ57874.1"/>
    <property type="molecule type" value="Genomic_DNA"/>
</dbReference>
<dbReference type="GO" id="GO:0008506">
    <property type="term" value="F:sucrose:proton symporter activity"/>
    <property type="evidence" value="ECO:0007669"/>
    <property type="project" value="TreeGrafter"/>
</dbReference>
<proteinExistence type="predicted"/>
<dbReference type="GO" id="GO:0016020">
    <property type="term" value="C:membrane"/>
    <property type="evidence" value="ECO:0007669"/>
    <property type="project" value="UniProtKB-SubCell"/>
</dbReference>
<comment type="subcellular location">
    <subcellularLocation>
        <location evidence="1">Membrane</location>
        <topology evidence="1">Multi-pass membrane protein</topology>
    </subcellularLocation>
</comment>
<evidence type="ECO:0000256" key="6">
    <source>
        <dbReference type="SAM" id="Phobius"/>
    </source>
</evidence>
<dbReference type="Proteomes" id="UP000310200">
    <property type="component" value="Unassembled WGS sequence"/>
</dbReference>
<feature type="transmembrane region" description="Helical" evidence="6">
    <location>
        <begin position="81"/>
        <end position="98"/>
    </location>
</feature>